<evidence type="ECO:0000313" key="1">
    <source>
        <dbReference type="EMBL" id="CAH0549732.1"/>
    </source>
</evidence>
<evidence type="ECO:0000313" key="2">
    <source>
        <dbReference type="Proteomes" id="UP001154078"/>
    </source>
</evidence>
<dbReference type="Proteomes" id="UP001154078">
    <property type="component" value="Chromosome 11"/>
</dbReference>
<sequence length="27" mass="3149">YFKDTVKSLAKYFKVNTNILCSLNIPK</sequence>
<dbReference type="AlphaFoldDB" id="A0A9P0FDF0"/>
<name>A0A9P0FDF0_BRAAE</name>
<protein>
    <submittedName>
        <fullName evidence="1">Uncharacterized protein</fullName>
    </submittedName>
</protein>
<gene>
    <name evidence="1" type="ORF">MELIAE_LOCUS2782</name>
</gene>
<proteinExistence type="predicted"/>
<reference evidence="1" key="1">
    <citation type="submission" date="2021-12" db="EMBL/GenBank/DDBJ databases">
        <authorList>
            <person name="King R."/>
        </authorList>
    </citation>
    <scope>NUCLEOTIDE SEQUENCE</scope>
</reference>
<organism evidence="1 2">
    <name type="scientific">Brassicogethes aeneus</name>
    <name type="common">Rape pollen beetle</name>
    <name type="synonym">Meligethes aeneus</name>
    <dbReference type="NCBI Taxonomy" id="1431903"/>
    <lineage>
        <taxon>Eukaryota</taxon>
        <taxon>Metazoa</taxon>
        <taxon>Ecdysozoa</taxon>
        <taxon>Arthropoda</taxon>
        <taxon>Hexapoda</taxon>
        <taxon>Insecta</taxon>
        <taxon>Pterygota</taxon>
        <taxon>Neoptera</taxon>
        <taxon>Endopterygota</taxon>
        <taxon>Coleoptera</taxon>
        <taxon>Polyphaga</taxon>
        <taxon>Cucujiformia</taxon>
        <taxon>Nitidulidae</taxon>
        <taxon>Meligethinae</taxon>
        <taxon>Brassicogethes</taxon>
    </lineage>
</organism>
<keyword evidence="2" id="KW-1185">Reference proteome</keyword>
<feature type="non-terminal residue" evidence="1">
    <location>
        <position position="1"/>
    </location>
</feature>
<accession>A0A9P0FDF0</accession>
<dbReference type="EMBL" id="OV121142">
    <property type="protein sequence ID" value="CAH0549732.1"/>
    <property type="molecule type" value="Genomic_DNA"/>
</dbReference>